<name>A0A9D1EG01_9FIRM</name>
<keyword evidence="2" id="KW-0472">Membrane</keyword>
<protein>
    <submittedName>
        <fullName evidence="3">InlB B-repeat-containing protein</fullName>
    </submittedName>
</protein>
<reference evidence="3" key="1">
    <citation type="submission" date="2020-10" db="EMBL/GenBank/DDBJ databases">
        <authorList>
            <person name="Gilroy R."/>
        </authorList>
    </citation>
    <scope>NUCLEOTIDE SEQUENCE</scope>
    <source>
        <strain evidence="3">ChiW13-3771</strain>
    </source>
</reference>
<sequence length="572" mass="64111">MGWICGYCGQFNEDESRDTCEVCDHPRSNDRMVARDDAHAEEHDGVIDTESIPFISITEDDDPISYDMRRRAKRAKTINKLLAVFVILVAFIFGQAIEYYSYITRSYVYILTELLRGTSNYEFNTFVFLIITSVIGGVSLFLHIYLVCKLSSNRKYVHLWLIAIVYALQMIINPAIGAIVEFCFSIFLSLFINKRALKVLAIIASIISAVGLTAILIVAEIIPAVWIIKIDYQSGADDVEEIRIIEGEAMPTIQVPERVGYTFVGIYDEPEGGNQYYDEEMRTVKDWDGDENTTLYVQWSANTYTITFDKRGGILGTNRVEAIYDSMMPDAEPPVRTGYTFEGYYDSIYGGEQYYNASMQGIGHWDIAEDITLYAHWSANTYSITFDKQGGTGGTDSVLATFDMAMPNADAPLRDGYTFLGYFDDINDGTQYYDSSMQSMINWDQPSDTTLYAQWAVNSYIVTFDKQSGTGGTDSVVATYDMEMPDAEAPVRTGYSFEGYFDSVVGGTRYYDSSMQSLVNWNKTADSVLYAHWSANTYSITLDLQGGTGGTSRVTATYGQRMPSAIMPEKAG</sequence>
<keyword evidence="2" id="KW-0812">Transmembrane</keyword>
<dbReference type="GO" id="GO:0030313">
    <property type="term" value="C:cell envelope"/>
    <property type="evidence" value="ECO:0007669"/>
    <property type="project" value="UniProtKB-SubCell"/>
</dbReference>
<organism evidence="3 4">
    <name type="scientific">Candidatus Fimimorpha faecalis</name>
    <dbReference type="NCBI Taxonomy" id="2840824"/>
    <lineage>
        <taxon>Bacteria</taxon>
        <taxon>Bacillati</taxon>
        <taxon>Bacillota</taxon>
        <taxon>Clostridia</taxon>
        <taxon>Eubacteriales</taxon>
        <taxon>Candidatus Fimimorpha</taxon>
    </lineage>
</organism>
<evidence type="ECO:0000313" key="3">
    <source>
        <dbReference type="EMBL" id="HIR89258.1"/>
    </source>
</evidence>
<dbReference type="EMBL" id="DVHN01000127">
    <property type="protein sequence ID" value="HIR89258.1"/>
    <property type="molecule type" value="Genomic_DNA"/>
</dbReference>
<reference evidence="3" key="2">
    <citation type="journal article" date="2021" name="PeerJ">
        <title>Extensive microbial diversity within the chicken gut microbiome revealed by metagenomics and culture.</title>
        <authorList>
            <person name="Gilroy R."/>
            <person name="Ravi A."/>
            <person name="Getino M."/>
            <person name="Pursley I."/>
            <person name="Horton D.L."/>
            <person name="Alikhan N.F."/>
            <person name="Baker D."/>
            <person name="Gharbi K."/>
            <person name="Hall N."/>
            <person name="Watson M."/>
            <person name="Adriaenssens E.M."/>
            <person name="Foster-Nyarko E."/>
            <person name="Jarju S."/>
            <person name="Secka A."/>
            <person name="Antonio M."/>
            <person name="Oren A."/>
            <person name="Chaudhuri R.R."/>
            <person name="La Ragione R."/>
            <person name="Hildebrand F."/>
            <person name="Pallen M.J."/>
        </authorList>
    </citation>
    <scope>NUCLEOTIDE SEQUENCE</scope>
    <source>
        <strain evidence="3">ChiW13-3771</strain>
    </source>
</reference>
<evidence type="ECO:0000313" key="4">
    <source>
        <dbReference type="Proteomes" id="UP000824201"/>
    </source>
</evidence>
<keyword evidence="2" id="KW-1133">Transmembrane helix</keyword>
<dbReference type="Pfam" id="PF09479">
    <property type="entry name" value="Flg_new"/>
    <property type="match status" value="4"/>
</dbReference>
<gene>
    <name evidence="3" type="ORF">IAC96_09930</name>
</gene>
<dbReference type="Gene3D" id="2.60.40.4270">
    <property type="entry name" value="Listeria-Bacteroides repeat domain"/>
    <property type="match status" value="4"/>
</dbReference>
<evidence type="ECO:0000256" key="2">
    <source>
        <dbReference type="SAM" id="Phobius"/>
    </source>
</evidence>
<feature type="transmembrane region" description="Helical" evidence="2">
    <location>
        <begin position="123"/>
        <end position="147"/>
    </location>
</feature>
<comment type="caution">
    <text evidence="3">The sequence shown here is derived from an EMBL/GenBank/DDBJ whole genome shotgun (WGS) entry which is preliminary data.</text>
</comment>
<feature type="transmembrane region" description="Helical" evidence="2">
    <location>
        <begin position="159"/>
        <end position="192"/>
    </location>
</feature>
<dbReference type="InterPro" id="IPR013378">
    <property type="entry name" value="InlB-like_B-rpt"/>
</dbReference>
<proteinExistence type="predicted"/>
<dbReference type="Proteomes" id="UP000824201">
    <property type="component" value="Unassembled WGS sequence"/>
</dbReference>
<feature type="transmembrane region" description="Helical" evidence="2">
    <location>
        <begin position="198"/>
        <end position="219"/>
    </location>
</feature>
<accession>A0A9D1EG01</accession>
<dbReference type="InterPro" id="IPR042229">
    <property type="entry name" value="Listeria/Bacterioides_rpt_sf"/>
</dbReference>
<dbReference type="AlphaFoldDB" id="A0A9D1EG01"/>
<evidence type="ECO:0000256" key="1">
    <source>
        <dbReference type="ARBA" id="ARBA00004196"/>
    </source>
</evidence>
<feature type="non-terminal residue" evidence="3">
    <location>
        <position position="572"/>
    </location>
</feature>
<comment type="subcellular location">
    <subcellularLocation>
        <location evidence="1">Cell envelope</location>
    </subcellularLocation>
</comment>
<feature type="transmembrane region" description="Helical" evidence="2">
    <location>
        <begin position="78"/>
        <end position="103"/>
    </location>
</feature>